<protein>
    <submittedName>
        <fullName evidence="2">Uncharacterized protein</fullName>
    </submittedName>
</protein>
<feature type="compositionally biased region" description="Basic and acidic residues" evidence="1">
    <location>
        <begin position="214"/>
        <end position="232"/>
    </location>
</feature>
<dbReference type="Proteomes" id="UP000268696">
    <property type="component" value="Chromosome"/>
</dbReference>
<feature type="region of interest" description="Disordered" evidence="1">
    <location>
        <begin position="209"/>
        <end position="234"/>
    </location>
</feature>
<evidence type="ECO:0000256" key="1">
    <source>
        <dbReference type="SAM" id="MobiDB-lite"/>
    </source>
</evidence>
<proteinExistence type="predicted"/>
<dbReference type="AlphaFoldDB" id="A0A3G7UCG7"/>
<dbReference type="EMBL" id="CP027754">
    <property type="protein sequence ID" value="AZE56326.1"/>
    <property type="molecule type" value="Genomic_DNA"/>
</dbReference>
<organism evidence="2 3">
    <name type="scientific">Pseudomonas synxantha</name>
    <dbReference type="NCBI Taxonomy" id="47883"/>
    <lineage>
        <taxon>Bacteria</taxon>
        <taxon>Pseudomonadati</taxon>
        <taxon>Pseudomonadota</taxon>
        <taxon>Gammaproteobacteria</taxon>
        <taxon>Pseudomonadales</taxon>
        <taxon>Pseudomonadaceae</taxon>
        <taxon>Pseudomonas</taxon>
    </lineage>
</organism>
<name>A0A3G7UCG7_9PSED</name>
<evidence type="ECO:0000313" key="2">
    <source>
        <dbReference type="EMBL" id="AZE56326.1"/>
    </source>
</evidence>
<sequence>MSIQEEIARLTGKLVFDVNTAPLQRFQALMNRTTQQMSKLRVEYSRLAASISKPLKMNIDTSAIDKAKARLDAVRNRELRGEVALANQKRLSFTHELSQQKLTYSGTKEQQSLVSSLVKSQQEGAVVAAKTHAAQMKAAGVTRQQLASQDALTASLTKQARLEAIVAKARAVARKADDNHLLAMNKTQRIQEQISRAADAANRQAIKHTAQMESLKRAEARKTTGEAQRDQRYQWAQKRQQVWQANRDAPTRSGGFGGMGSLLALGGIGAAIAGLTRAVGMIGERVQARQEGASEAEQYTNLFKQIGGGNQQTVDKFRSGYEKSSMANGTLVDLDSAKMFRTFAISEKQRGTSVEEILKKFEIQQQAYRIAGLTPEEIKRSNIQQQQIRGKGYGDTEDLNTMTEANPLLRPYLMKAWAEATKFKDATNPKKLESAFMAALPKRGLTRDILDRGQQLLVEDNKPTLELQQKSIQANQARNDSQAYLTMNRLNSQAELIDSVNSNIKAHQELAEAMQPVKAGMRDLDTALTKLMAGSIREILGKNTDGTDKTPEERAQQLGTAGGADGVITLPNTNAQPRTTQQTLDAQANDPINKLWNWLGIGKDVKLAADENRDRWKNVKASSTGDIWDNTLGMNQATMPGFLPQFGFNVDALAERFGSLERQQAAAERGATASWGGAGVSGSWNESVTNNIAPVVNIEGDKINIELHGASEEDRAKAMTELQQVLDKRDEKIPEQINRALTEIIMNARTMQSEVRK</sequence>
<reference evidence="2 3" key="1">
    <citation type="submission" date="2018-03" db="EMBL/GenBank/DDBJ databases">
        <title>Diversity of phytobeneficial traits revealed by whole-genome analysis of worldwide-isolated phenazine-producing Pseudomonas spp.</title>
        <authorList>
            <person name="Biessy A."/>
            <person name="Novinscak A."/>
            <person name="Blom J."/>
            <person name="Leger G."/>
            <person name="Thomashow L.S."/>
            <person name="Cazorla F.M."/>
            <person name="Josic D."/>
            <person name="Filion M."/>
        </authorList>
    </citation>
    <scope>NUCLEOTIDE SEQUENCE [LARGE SCALE GENOMIC DNA]</scope>
    <source>
        <strain evidence="2 3">30B</strain>
    </source>
</reference>
<accession>A0A3G7UCG7</accession>
<gene>
    <name evidence="2" type="ORF">C4K03_4179</name>
</gene>
<dbReference type="RefSeq" id="WP_124378682.1">
    <property type="nucleotide sequence ID" value="NZ_CP027754.1"/>
</dbReference>
<evidence type="ECO:0000313" key="3">
    <source>
        <dbReference type="Proteomes" id="UP000268696"/>
    </source>
</evidence>